<reference evidence="2" key="1">
    <citation type="journal article" date="2006" name="PLoS Biol.">
        <title>Macronuclear genome sequence of the ciliate Tetrahymena thermophila, a model eukaryote.</title>
        <authorList>
            <person name="Eisen J.A."/>
            <person name="Coyne R.S."/>
            <person name="Wu M."/>
            <person name="Wu D."/>
            <person name="Thiagarajan M."/>
            <person name="Wortman J.R."/>
            <person name="Badger J.H."/>
            <person name="Ren Q."/>
            <person name="Amedeo P."/>
            <person name="Jones K.M."/>
            <person name="Tallon L.J."/>
            <person name="Delcher A.L."/>
            <person name="Salzberg S.L."/>
            <person name="Silva J.C."/>
            <person name="Haas B.J."/>
            <person name="Majoros W.H."/>
            <person name="Farzad M."/>
            <person name="Carlton J.M."/>
            <person name="Smith R.K. Jr."/>
            <person name="Garg J."/>
            <person name="Pearlman R.E."/>
            <person name="Karrer K.M."/>
            <person name="Sun L."/>
            <person name="Manning G."/>
            <person name="Elde N.C."/>
            <person name="Turkewitz A.P."/>
            <person name="Asai D.J."/>
            <person name="Wilkes D.E."/>
            <person name="Wang Y."/>
            <person name="Cai H."/>
            <person name="Collins K."/>
            <person name="Stewart B.A."/>
            <person name="Lee S.R."/>
            <person name="Wilamowska K."/>
            <person name="Weinberg Z."/>
            <person name="Ruzzo W.L."/>
            <person name="Wloga D."/>
            <person name="Gaertig J."/>
            <person name="Frankel J."/>
            <person name="Tsao C.-C."/>
            <person name="Gorovsky M.A."/>
            <person name="Keeling P.J."/>
            <person name="Waller R.F."/>
            <person name="Patron N.J."/>
            <person name="Cherry J.M."/>
            <person name="Stover N.A."/>
            <person name="Krieger C.J."/>
            <person name="del Toro C."/>
            <person name="Ryder H.F."/>
            <person name="Williamson S.C."/>
            <person name="Barbeau R.A."/>
            <person name="Hamilton E.P."/>
            <person name="Orias E."/>
        </authorList>
    </citation>
    <scope>NUCLEOTIDE SEQUENCE [LARGE SCALE GENOMIC DNA]</scope>
    <source>
        <strain evidence="2">SB210</strain>
    </source>
</reference>
<organism evidence="1 2">
    <name type="scientific">Tetrahymena thermophila (strain SB210)</name>
    <dbReference type="NCBI Taxonomy" id="312017"/>
    <lineage>
        <taxon>Eukaryota</taxon>
        <taxon>Sar</taxon>
        <taxon>Alveolata</taxon>
        <taxon>Ciliophora</taxon>
        <taxon>Intramacronucleata</taxon>
        <taxon>Oligohymenophorea</taxon>
        <taxon>Hymenostomatida</taxon>
        <taxon>Tetrahymenina</taxon>
        <taxon>Tetrahymenidae</taxon>
        <taxon>Tetrahymena</taxon>
    </lineage>
</organism>
<accession>Q23A20</accession>
<evidence type="ECO:0000313" key="2">
    <source>
        <dbReference type="Proteomes" id="UP000009168"/>
    </source>
</evidence>
<dbReference type="RefSeq" id="XP_001013588.1">
    <property type="nucleotide sequence ID" value="XM_001013588.1"/>
</dbReference>
<gene>
    <name evidence="1" type="ORF">TTHERM_00884570</name>
</gene>
<dbReference type="AlphaFoldDB" id="Q23A20"/>
<keyword evidence="2" id="KW-1185">Reference proteome</keyword>
<dbReference type="Proteomes" id="UP000009168">
    <property type="component" value="Unassembled WGS sequence"/>
</dbReference>
<evidence type="ECO:0000313" key="1">
    <source>
        <dbReference type="EMBL" id="EAR93343.1"/>
    </source>
</evidence>
<protein>
    <submittedName>
        <fullName evidence="1">Uncharacterized protein</fullName>
    </submittedName>
</protein>
<dbReference type="HOGENOM" id="CLU_2693278_0_0_1"/>
<name>Q23A20_TETTS</name>
<dbReference type="GeneID" id="7835020"/>
<sequence length="73" mass="8705">MDIKECRRQKFSKNIVQQGQSLVFRHDRTYIRRQCPCCVDPSIDEKKNLISKIRSNLEKNIKKQPYALIEVIL</sequence>
<dbReference type="EMBL" id="GG662856">
    <property type="protein sequence ID" value="EAR93343.1"/>
    <property type="molecule type" value="Genomic_DNA"/>
</dbReference>
<proteinExistence type="predicted"/>
<dbReference type="InParanoid" id="Q23A20"/>
<dbReference type="KEGG" id="tet:TTHERM_00884570"/>